<comment type="caution">
    <text evidence="2">The sequence shown here is derived from an EMBL/GenBank/DDBJ whole genome shotgun (WGS) entry which is preliminary data.</text>
</comment>
<sequence length="368" mass="40014">MTSTEIAVHAELLDCLQANLAVLADRHHGPGTHLALGAPLRFRPTAGPDGLPTVEPSLADRLTDAERFLGLQVTAQWQQVTPSRLADLSYYQHGELYVMADAYDLPWTPYRGQQHMEHSFLVSSGPAGAVITDAYRNQTPWGNAVPGRWELDWADLPTADDVVVLTPTATVPAAAPVVDVADPAPYLDAYARHADRLTALRRLTLETWLLTRSRKLHAGFLARSGAPVTGEAERHLRAWDLLAEQTYLAMRRAERGRREPTGLLDRLGQALTADREVFGGTSPGQVRDTVAGVVAAVLGTNTERVLAEPELTLLPGFDSMRLVEVVARLEQRLDVEFDPDDLLPENLHHLDSLCRLAAGSAGATGGTT</sequence>
<dbReference type="EMBL" id="JBHUKU010000025">
    <property type="protein sequence ID" value="MFD2464254.1"/>
    <property type="molecule type" value="Genomic_DNA"/>
</dbReference>
<evidence type="ECO:0000313" key="2">
    <source>
        <dbReference type="EMBL" id="MFD2464254.1"/>
    </source>
</evidence>
<dbReference type="RefSeq" id="WP_345404815.1">
    <property type="nucleotide sequence ID" value="NZ_BAABHG010000017.1"/>
</dbReference>
<dbReference type="Proteomes" id="UP001597419">
    <property type="component" value="Unassembled WGS sequence"/>
</dbReference>
<proteinExistence type="predicted"/>
<reference evidence="3" key="1">
    <citation type="journal article" date="2019" name="Int. J. Syst. Evol. Microbiol.">
        <title>The Global Catalogue of Microorganisms (GCM) 10K type strain sequencing project: providing services to taxonomists for standard genome sequencing and annotation.</title>
        <authorList>
            <consortium name="The Broad Institute Genomics Platform"/>
            <consortium name="The Broad Institute Genome Sequencing Center for Infectious Disease"/>
            <person name="Wu L."/>
            <person name="Ma J."/>
        </authorList>
    </citation>
    <scope>NUCLEOTIDE SEQUENCE [LARGE SCALE GENOMIC DNA]</scope>
    <source>
        <strain evidence="3">CGMCC 4.7643</strain>
    </source>
</reference>
<name>A0ABW5GTT3_9PSEU</name>
<keyword evidence="3" id="KW-1185">Reference proteome</keyword>
<protein>
    <submittedName>
        <fullName evidence="2">Acyl carrier protein</fullName>
    </submittedName>
</protein>
<gene>
    <name evidence="2" type="ORF">ACFSYJ_36940</name>
</gene>
<dbReference type="Pfam" id="PF00550">
    <property type="entry name" value="PP-binding"/>
    <property type="match status" value="1"/>
</dbReference>
<dbReference type="PROSITE" id="PS50075">
    <property type="entry name" value="CARRIER"/>
    <property type="match status" value="1"/>
</dbReference>
<evidence type="ECO:0000313" key="3">
    <source>
        <dbReference type="Proteomes" id="UP001597419"/>
    </source>
</evidence>
<evidence type="ECO:0000259" key="1">
    <source>
        <dbReference type="PROSITE" id="PS50075"/>
    </source>
</evidence>
<dbReference type="InterPro" id="IPR009081">
    <property type="entry name" value="PP-bd_ACP"/>
</dbReference>
<organism evidence="2 3">
    <name type="scientific">Amycolatopsis samaneae</name>
    <dbReference type="NCBI Taxonomy" id="664691"/>
    <lineage>
        <taxon>Bacteria</taxon>
        <taxon>Bacillati</taxon>
        <taxon>Actinomycetota</taxon>
        <taxon>Actinomycetes</taxon>
        <taxon>Pseudonocardiales</taxon>
        <taxon>Pseudonocardiaceae</taxon>
        <taxon>Amycolatopsis</taxon>
    </lineage>
</organism>
<feature type="domain" description="Carrier" evidence="1">
    <location>
        <begin position="284"/>
        <end position="361"/>
    </location>
</feature>
<dbReference type="InterPro" id="IPR036736">
    <property type="entry name" value="ACP-like_sf"/>
</dbReference>
<dbReference type="SUPFAM" id="SSF47336">
    <property type="entry name" value="ACP-like"/>
    <property type="match status" value="1"/>
</dbReference>
<accession>A0ABW5GTT3</accession>
<dbReference type="Gene3D" id="1.10.1200.10">
    <property type="entry name" value="ACP-like"/>
    <property type="match status" value="1"/>
</dbReference>